<sequence>MPYKPQMPPKMNAIYLLGEENKCALVKLKDGRTIQCRADCYCYVGDDEDEDVDVLALHVFYKGFDTGEILVEDDIESVEAL</sequence>
<dbReference type="AlphaFoldDB" id="A0A6N2YDD5"/>
<gene>
    <name evidence="1" type="ORF">CHLFYP18_05191</name>
</gene>
<organism evidence="1">
    <name type="scientific">Hungatella hathewayi</name>
    <dbReference type="NCBI Taxonomy" id="154046"/>
    <lineage>
        <taxon>Bacteria</taxon>
        <taxon>Bacillati</taxon>
        <taxon>Bacillota</taxon>
        <taxon>Clostridia</taxon>
        <taxon>Lachnospirales</taxon>
        <taxon>Lachnospiraceae</taxon>
        <taxon>Hungatella</taxon>
    </lineage>
</organism>
<reference evidence="1" key="1">
    <citation type="submission" date="2019-11" db="EMBL/GenBank/DDBJ databases">
        <authorList>
            <person name="Feng L."/>
        </authorList>
    </citation>
    <scope>NUCLEOTIDE SEQUENCE</scope>
    <source>
        <strain evidence="1">ChathewayiLFYP18</strain>
    </source>
</reference>
<protein>
    <submittedName>
        <fullName evidence="1">Uncharacterized protein</fullName>
    </submittedName>
</protein>
<dbReference type="RefSeq" id="WP_156832145.1">
    <property type="nucleotide sequence ID" value="NZ_CACRUH010000005.1"/>
</dbReference>
<dbReference type="EMBL" id="CACRUH010000005">
    <property type="protein sequence ID" value="VYT63668.1"/>
    <property type="molecule type" value="Genomic_DNA"/>
</dbReference>
<proteinExistence type="predicted"/>
<accession>A0A6N2YDD5</accession>
<name>A0A6N2YDD5_9FIRM</name>
<evidence type="ECO:0000313" key="1">
    <source>
        <dbReference type="EMBL" id="VYT63668.1"/>
    </source>
</evidence>